<dbReference type="Gene3D" id="2.170.130.30">
    <property type="match status" value="1"/>
</dbReference>
<dbReference type="Proteomes" id="UP000760819">
    <property type="component" value="Unassembled WGS sequence"/>
</dbReference>
<comment type="caution">
    <text evidence="3">The sequence shown here is derived from an EMBL/GenBank/DDBJ whole genome shotgun (WGS) entry which is preliminary data.</text>
</comment>
<dbReference type="Pfam" id="PF14478">
    <property type="entry name" value="DUF4430"/>
    <property type="match status" value="1"/>
</dbReference>
<reference evidence="3" key="2">
    <citation type="journal article" date="2021" name="Microbiome">
        <title>Successional dynamics and alternative stable states in a saline activated sludge microbial community over 9 years.</title>
        <authorList>
            <person name="Wang Y."/>
            <person name="Ye J."/>
            <person name="Ju F."/>
            <person name="Liu L."/>
            <person name="Boyd J.A."/>
            <person name="Deng Y."/>
            <person name="Parks D.H."/>
            <person name="Jiang X."/>
            <person name="Yin X."/>
            <person name="Woodcroft B.J."/>
            <person name="Tyson G.W."/>
            <person name="Hugenholtz P."/>
            <person name="Polz M.F."/>
            <person name="Zhang T."/>
        </authorList>
    </citation>
    <scope>NUCLEOTIDE SEQUENCE</scope>
    <source>
        <strain evidence="3">HKST-UBA12</strain>
    </source>
</reference>
<dbReference type="EMBL" id="JAGQLI010000165">
    <property type="protein sequence ID" value="MCA9379387.1"/>
    <property type="molecule type" value="Genomic_DNA"/>
</dbReference>
<feature type="domain" description="Transcobalamin-like C-terminal" evidence="2">
    <location>
        <begin position="72"/>
        <end position="129"/>
    </location>
</feature>
<organism evidence="3 4">
    <name type="scientific">Candidatus Dojkabacteria bacterium</name>
    <dbReference type="NCBI Taxonomy" id="2099670"/>
    <lineage>
        <taxon>Bacteria</taxon>
        <taxon>Candidatus Dojkabacteria</taxon>
    </lineage>
</organism>
<evidence type="ECO:0000313" key="3">
    <source>
        <dbReference type="EMBL" id="MCA9379387.1"/>
    </source>
</evidence>
<proteinExistence type="predicted"/>
<dbReference type="PROSITE" id="PS51257">
    <property type="entry name" value="PROKAR_LIPOPROTEIN"/>
    <property type="match status" value="1"/>
</dbReference>
<protein>
    <submittedName>
        <fullName evidence="3">DUF4430 domain-containing protein</fullName>
    </submittedName>
</protein>
<sequence length="134" mass="14328">MFKAGKLLAIVATTLALVGCTTLTTNDNSAGTVTWCITEPTQFEVCYDGVSFAEGASAYDTLVTLDEREDRVSFEATDYGDAGMFVTSVNGIAGSNDAFWKLSYNDSEAMTGISAIKVNNGDKLSFNYEQVTAQ</sequence>
<gene>
    <name evidence="3" type="ORF">KC640_03075</name>
</gene>
<keyword evidence="1" id="KW-0732">Signal</keyword>
<evidence type="ECO:0000313" key="4">
    <source>
        <dbReference type="Proteomes" id="UP000760819"/>
    </source>
</evidence>
<accession>A0A955I6A0</accession>
<name>A0A955I6A0_9BACT</name>
<reference evidence="3" key="1">
    <citation type="submission" date="2020-04" db="EMBL/GenBank/DDBJ databases">
        <authorList>
            <person name="Zhang T."/>
        </authorList>
    </citation>
    <scope>NUCLEOTIDE SEQUENCE</scope>
    <source>
        <strain evidence="3">HKST-UBA12</strain>
    </source>
</reference>
<feature type="chain" id="PRO_5037882437" evidence="1">
    <location>
        <begin position="19"/>
        <end position="134"/>
    </location>
</feature>
<dbReference type="AlphaFoldDB" id="A0A955I6A0"/>
<evidence type="ECO:0000256" key="1">
    <source>
        <dbReference type="SAM" id="SignalP"/>
    </source>
</evidence>
<dbReference type="InterPro" id="IPR027954">
    <property type="entry name" value="Transcobalamin-like_C"/>
</dbReference>
<evidence type="ECO:0000259" key="2">
    <source>
        <dbReference type="Pfam" id="PF14478"/>
    </source>
</evidence>
<feature type="signal peptide" evidence="1">
    <location>
        <begin position="1"/>
        <end position="18"/>
    </location>
</feature>